<dbReference type="AlphaFoldDB" id="N1MQK2"/>
<name>N1MQK2_9SPHN</name>
<evidence type="ECO:0000313" key="3">
    <source>
        <dbReference type="Proteomes" id="UP000013201"/>
    </source>
</evidence>
<comment type="caution">
    <text evidence="2">The sequence shown here is derived from an EMBL/GenBank/DDBJ whole genome shotgun (WGS) entry which is preliminary data.</text>
</comment>
<evidence type="ECO:0000313" key="2">
    <source>
        <dbReference type="EMBL" id="CCW19029.1"/>
    </source>
</evidence>
<keyword evidence="3" id="KW-1185">Reference proteome</keyword>
<feature type="region of interest" description="Disordered" evidence="1">
    <location>
        <begin position="1"/>
        <end position="49"/>
    </location>
</feature>
<gene>
    <name evidence="2" type="ORF">EBBID32_33880</name>
</gene>
<protein>
    <submittedName>
        <fullName evidence="2">Uncharacterized protein</fullName>
    </submittedName>
</protein>
<dbReference type="Proteomes" id="UP000013201">
    <property type="component" value="Unassembled WGS sequence"/>
</dbReference>
<feature type="compositionally biased region" description="Basic and acidic residues" evidence="1">
    <location>
        <begin position="1"/>
        <end position="11"/>
    </location>
</feature>
<evidence type="ECO:0000256" key="1">
    <source>
        <dbReference type="SAM" id="MobiDB-lite"/>
    </source>
</evidence>
<organism evidence="2 3">
    <name type="scientific">Sphingobium indicum BiD32</name>
    <dbReference type="NCBI Taxonomy" id="1301087"/>
    <lineage>
        <taxon>Bacteria</taxon>
        <taxon>Pseudomonadati</taxon>
        <taxon>Pseudomonadota</taxon>
        <taxon>Alphaproteobacteria</taxon>
        <taxon>Sphingomonadales</taxon>
        <taxon>Sphingomonadaceae</taxon>
        <taxon>Sphingobium</taxon>
    </lineage>
</organism>
<dbReference type="EMBL" id="CAVK010000168">
    <property type="protein sequence ID" value="CCW19029.1"/>
    <property type="molecule type" value="Genomic_DNA"/>
</dbReference>
<proteinExistence type="predicted"/>
<reference evidence="3" key="2">
    <citation type="submission" date="2013-04" db="EMBL/GenBank/DDBJ databases">
        <title>Bisphenol A degrading Sphingobium sp. strain BiD32.</title>
        <authorList>
            <person name="Nielsen J.L."/>
            <person name="Zhou N.A."/>
            <person name="Kjeldal H."/>
        </authorList>
    </citation>
    <scope>NUCLEOTIDE SEQUENCE [LARGE SCALE GENOMIC DNA]</scope>
    <source>
        <strain evidence="3">BiD32</strain>
    </source>
</reference>
<reference evidence="2 3" key="1">
    <citation type="submission" date="2013-03" db="EMBL/GenBank/DDBJ databases">
        <authorList>
            <person name="Le V."/>
        </authorList>
    </citation>
    <scope>NUCLEOTIDE SEQUENCE [LARGE SCALE GENOMIC DNA]</scope>
    <source>
        <strain evidence="2 3">BiD32</strain>
    </source>
</reference>
<accession>N1MQK2</accession>
<sequence>MSMRQSTHEPDAQLFGRFPDIPERPGGGHRAPADHSLPMAFANPCRRMR</sequence>